<keyword evidence="3" id="KW-1185">Reference proteome</keyword>
<dbReference type="PANTHER" id="PTHR30543">
    <property type="entry name" value="CHROMATE REDUCTASE"/>
    <property type="match status" value="1"/>
</dbReference>
<dbReference type="Proteomes" id="UP001183222">
    <property type="component" value="Unassembled WGS sequence"/>
</dbReference>
<dbReference type="Gene3D" id="3.40.50.360">
    <property type="match status" value="1"/>
</dbReference>
<dbReference type="Pfam" id="PF03358">
    <property type="entry name" value="FMN_red"/>
    <property type="match status" value="1"/>
</dbReference>
<gene>
    <name evidence="2" type="ORF">RM425_10605</name>
</gene>
<accession>A0ABU2K855</accession>
<dbReference type="InterPro" id="IPR005025">
    <property type="entry name" value="FMN_Rdtase-like_dom"/>
</dbReference>
<name>A0ABU2K855_9ACTN</name>
<dbReference type="GO" id="GO:0016491">
    <property type="term" value="F:oxidoreductase activity"/>
    <property type="evidence" value="ECO:0007669"/>
    <property type="project" value="UniProtKB-KW"/>
</dbReference>
<sequence>MTFTVGYFVGSLSGQSINRVLATALIRSAPAELELVEIPIGQLPLYNRDLDADYPPEARELKRTVESVDALLFVTPEYNRSIPGALKNAIDWGSRPWGHNSFAHTPSATIGASPGAIGTAVAQQSLKSILSYCNSPQLNAMEAYIQFRPEAFGEGGEVLDESVRAFLEKFMGEFRDFIARVRTVLPG</sequence>
<organism evidence="2 3">
    <name type="scientific">Blastococcus goldschmidtiae</name>
    <dbReference type="NCBI Taxonomy" id="3075546"/>
    <lineage>
        <taxon>Bacteria</taxon>
        <taxon>Bacillati</taxon>
        <taxon>Actinomycetota</taxon>
        <taxon>Actinomycetes</taxon>
        <taxon>Geodermatophilales</taxon>
        <taxon>Geodermatophilaceae</taxon>
        <taxon>Blastococcus</taxon>
    </lineage>
</organism>
<evidence type="ECO:0000313" key="3">
    <source>
        <dbReference type="Proteomes" id="UP001183222"/>
    </source>
</evidence>
<protein>
    <submittedName>
        <fullName evidence="2">NADPH-dependent FMN reductase</fullName>
        <ecNumber evidence="2">1.-.-.-</ecNumber>
    </submittedName>
</protein>
<evidence type="ECO:0000313" key="2">
    <source>
        <dbReference type="EMBL" id="MDT0276348.1"/>
    </source>
</evidence>
<dbReference type="EC" id="1.-.-.-" evidence="2"/>
<dbReference type="PANTHER" id="PTHR30543:SF21">
    <property type="entry name" value="NAD(P)H-DEPENDENT FMN REDUCTASE LOT6"/>
    <property type="match status" value="1"/>
</dbReference>
<reference evidence="3" key="1">
    <citation type="submission" date="2023-07" db="EMBL/GenBank/DDBJ databases">
        <title>30 novel species of actinomycetes from the DSMZ collection.</title>
        <authorList>
            <person name="Nouioui I."/>
        </authorList>
    </citation>
    <scope>NUCLEOTIDE SEQUENCE [LARGE SCALE GENOMIC DNA]</scope>
    <source>
        <strain evidence="3">DSM 46792</strain>
    </source>
</reference>
<evidence type="ECO:0000259" key="1">
    <source>
        <dbReference type="Pfam" id="PF03358"/>
    </source>
</evidence>
<dbReference type="SUPFAM" id="SSF52218">
    <property type="entry name" value="Flavoproteins"/>
    <property type="match status" value="1"/>
</dbReference>
<feature type="domain" description="NADPH-dependent FMN reductase-like" evidence="1">
    <location>
        <begin position="5"/>
        <end position="145"/>
    </location>
</feature>
<dbReference type="InterPro" id="IPR050712">
    <property type="entry name" value="NAD(P)H-dep_reductase"/>
</dbReference>
<comment type="caution">
    <text evidence="2">The sequence shown here is derived from an EMBL/GenBank/DDBJ whole genome shotgun (WGS) entry which is preliminary data.</text>
</comment>
<keyword evidence="2" id="KW-0560">Oxidoreductase</keyword>
<proteinExistence type="predicted"/>
<dbReference type="EMBL" id="JAVREI010000006">
    <property type="protein sequence ID" value="MDT0276348.1"/>
    <property type="molecule type" value="Genomic_DNA"/>
</dbReference>
<dbReference type="InterPro" id="IPR029039">
    <property type="entry name" value="Flavoprotein-like_sf"/>
</dbReference>
<dbReference type="RefSeq" id="WP_311345166.1">
    <property type="nucleotide sequence ID" value="NZ_JAVREI010000006.1"/>
</dbReference>